<dbReference type="SUPFAM" id="SSF160207">
    <property type="entry name" value="NMB0488-like"/>
    <property type="match status" value="1"/>
</dbReference>
<gene>
    <name evidence="1" type="ORF">SAMN05444484_1011458</name>
</gene>
<protein>
    <recommendedName>
        <fullName evidence="3">DUF1436 family protein</fullName>
    </recommendedName>
</protein>
<dbReference type="InterPro" id="IPR037891">
    <property type="entry name" value="Cdil-like_sf"/>
</dbReference>
<dbReference type="EMBL" id="FRBT01000001">
    <property type="protein sequence ID" value="SHL42709.1"/>
    <property type="molecule type" value="Genomic_DNA"/>
</dbReference>
<name>A0A1M7AK00_9FLAO</name>
<dbReference type="InterPro" id="IPR009888">
    <property type="entry name" value="CdiI_Proteobact"/>
</dbReference>
<evidence type="ECO:0000313" key="1">
    <source>
        <dbReference type="EMBL" id="SHL42709.1"/>
    </source>
</evidence>
<reference evidence="2" key="1">
    <citation type="submission" date="2016-11" db="EMBL/GenBank/DDBJ databases">
        <authorList>
            <person name="Varghese N."/>
            <person name="Submissions S."/>
        </authorList>
    </citation>
    <scope>NUCLEOTIDE SEQUENCE [LARGE SCALE GENOMIC DNA]</scope>
    <source>
        <strain evidence="2">DSM 24724</strain>
    </source>
</reference>
<dbReference type="Proteomes" id="UP000184028">
    <property type="component" value="Unassembled WGS sequence"/>
</dbReference>
<accession>A0A1M7AK00</accession>
<organism evidence="1 2">
    <name type="scientific">Flavobacterium chilense</name>
    <dbReference type="NCBI Taxonomy" id="946677"/>
    <lineage>
        <taxon>Bacteria</taxon>
        <taxon>Pseudomonadati</taxon>
        <taxon>Bacteroidota</taxon>
        <taxon>Flavobacteriia</taxon>
        <taxon>Flavobacteriales</taxon>
        <taxon>Flavobacteriaceae</taxon>
        <taxon>Flavobacterium</taxon>
    </lineage>
</organism>
<dbReference type="RefSeq" id="WP_068840798.1">
    <property type="nucleotide sequence ID" value="NZ_FRBT01000001.1"/>
</dbReference>
<keyword evidence="2" id="KW-1185">Reference proteome</keyword>
<dbReference type="Pfam" id="PF07262">
    <property type="entry name" value="CdiI"/>
    <property type="match status" value="1"/>
</dbReference>
<proteinExistence type="predicted"/>
<evidence type="ECO:0000313" key="2">
    <source>
        <dbReference type="Proteomes" id="UP000184028"/>
    </source>
</evidence>
<dbReference type="OrthoDB" id="1464881at2"/>
<dbReference type="Gene3D" id="3.40.1590.10">
    <property type="entry name" value="NMB0488-like"/>
    <property type="match status" value="1"/>
</dbReference>
<dbReference type="AlphaFoldDB" id="A0A1M7AK00"/>
<sequence length="152" mass="17265">MKSCTIYKTNKNYIVVTESTSDIGLGIIDDPIYTLPLDVSIDEFQKKLFECLSKSKTGVSTPKNNEWASWEKDQLLKMGQRSFTTLYKNSNSCQVSLDGNVLIISPYKYYDPNRPKDGLCLVQDAEIKIDFSSVAKTELIIKLIEMLNVSYK</sequence>
<evidence type="ECO:0008006" key="3">
    <source>
        <dbReference type="Google" id="ProtNLM"/>
    </source>
</evidence>
<dbReference type="STRING" id="946677.SAMN05444484_1011458"/>